<accession>A0AAF0FDL4</accession>
<dbReference type="PANTHER" id="PTHR18901">
    <property type="entry name" value="2-DEOXYGLUCOSE-6-PHOSPHATE PHOSPHATASE 2"/>
    <property type="match status" value="1"/>
</dbReference>
<organism evidence="1 2">
    <name type="scientific">Malassezia psittaci</name>
    <dbReference type="NCBI Taxonomy" id="1821823"/>
    <lineage>
        <taxon>Eukaryota</taxon>
        <taxon>Fungi</taxon>
        <taxon>Dikarya</taxon>
        <taxon>Basidiomycota</taxon>
        <taxon>Ustilaginomycotina</taxon>
        <taxon>Malasseziomycetes</taxon>
        <taxon>Malasseziales</taxon>
        <taxon>Malasseziaceae</taxon>
        <taxon>Malassezia</taxon>
    </lineage>
</organism>
<dbReference type="SFLD" id="SFLDG01129">
    <property type="entry name" value="C1.5:_HAD__Beta-PGM__Phosphata"/>
    <property type="match status" value="1"/>
</dbReference>
<protein>
    <submittedName>
        <fullName evidence="1">Pseudouridine 5'-phosphatase</fullName>
        <ecNumber evidence="1">3.1.3.96</ecNumber>
    </submittedName>
</protein>
<dbReference type="FunFam" id="1.10.150.240:FF:000001">
    <property type="entry name" value="Haloacid dehalogenase-like hydrolase domain"/>
    <property type="match status" value="1"/>
</dbReference>
<dbReference type="Gene3D" id="1.10.150.240">
    <property type="entry name" value="Putative phosphatase, domain 2"/>
    <property type="match status" value="1"/>
</dbReference>
<reference evidence="1" key="1">
    <citation type="submission" date="2023-02" db="EMBL/GenBank/DDBJ databases">
        <title>Mating type loci evolution in Malassezia.</title>
        <authorList>
            <person name="Coelho M.A."/>
        </authorList>
    </citation>
    <scope>NUCLEOTIDE SEQUENCE</scope>
    <source>
        <strain evidence="1">CBS 14136</strain>
    </source>
</reference>
<evidence type="ECO:0000313" key="2">
    <source>
        <dbReference type="Proteomes" id="UP001214628"/>
    </source>
</evidence>
<dbReference type="Pfam" id="PF00702">
    <property type="entry name" value="Hydrolase"/>
    <property type="match status" value="1"/>
</dbReference>
<evidence type="ECO:0000313" key="1">
    <source>
        <dbReference type="EMBL" id="WFD44569.1"/>
    </source>
</evidence>
<dbReference type="GO" id="GO:1990738">
    <property type="term" value="F:pseudouridine 5'-phosphatase activity"/>
    <property type="evidence" value="ECO:0007669"/>
    <property type="project" value="UniProtKB-EC"/>
</dbReference>
<dbReference type="PANTHER" id="PTHR18901:SF38">
    <property type="entry name" value="PSEUDOURIDINE-5'-PHOSPHATASE"/>
    <property type="match status" value="1"/>
</dbReference>
<dbReference type="AlphaFoldDB" id="A0AAF0FDL4"/>
<dbReference type="InterPro" id="IPR023198">
    <property type="entry name" value="PGP-like_dom2"/>
</dbReference>
<sequence>MQEKELGRVRAVLFDMDGLLIDSERIYTDVVNEVLRPYGKEQNWEIKSKLMGKPEREATLTLLSSLWPPREGDSDDEARGFSRECPFTLDSFLVERNARLLPAFERVPAMPGAERLVAHLAKHQIPICSNANKTLFQHFRDRVVCGDDEDVIGRGKPTPDIFLVAAHKRLGLQHTEKGRDFLKGIRHPGKEHDGTFLGSEKEVLVFEDALPGVQAGLAAGMRALMQLRELTKNGASVGAHQQLDSLESFQPEVWGLPPFEV</sequence>
<gene>
    <name evidence="1" type="ORF">MPSI1_003237</name>
</gene>
<dbReference type="SUPFAM" id="SSF56784">
    <property type="entry name" value="HAD-like"/>
    <property type="match status" value="1"/>
</dbReference>
<keyword evidence="1" id="KW-0378">Hydrolase</keyword>
<keyword evidence="2" id="KW-1185">Reference proteome</keyword>
<dbReference type="InterPro" id="IPR036412">
    <property type="entry name" value="HAD-like_sf"/>
</dbReference>
<proteinExistence type="predicted"/>
<dbReference type="EC" id="3.1.3.96" evidence="1"/>
<dbReference type="Gene3D" id="3.40.50.1000">
    <property type="entry name" value="HAD superfamily/HAD-like"/>
    <property type="match status" value="1"/>
</dbReference>
<dbReference type="SFLD" id="SFLDS00003">
    <property type="entry name" value="Haloacid_Dehalogenase"/>
    <property type="match status" value="1"/>
</dbReference>
<name>A0AAF0FDL4_9BASI</name>
<dbReference type="Proteomes" id="UP001214628">
    <property type="component" value="Chromosome 5"/>
</dbReference>
<dbReference type="InterPro" id="IPR023214">
    <property type="entry name" value="HAD_sf"/>
</dbReference>
<dbReference type="EMBL" id="CP118379">
    <property type="protein sequence ID" value="WFD44569.1"/>
    <property type="molecule type" value="Genomic_DNA"/>
</dbReference>